<dbReference type="AlphaFoldDB" id="V4HLN5"/>
<dbReference type="PATRIC" id="fig|1353533.3.peg.5232"/>
<gene>
    <name evidence="1" type="ORF">PL2TA16_01797</name>
</gene>
<proteinExistence type="predicted"/>
<reference evidence="1 2" key="1">
    <citation type="submission" date="2013-07" db="EMBL/GenBank/DDBJ databases">
        <title>Draft genome sequence of Pseudoalteromonas luteoviolacea 2ta16.</title>
        <authorList>
            <person name="Allen E.E."/>
            <person name="Azam F."/>
            <person name="Podell S."/>
        </authorList>
    </citation>
    <scope>NUCLEOTIDE SEQUENCE [LARGE SCALE GENOMIC DNA]</scope>
    <source>
        <strain evidence="1 2">2ta16</strain>
    </source>
</reference>
<protein>
    <submittedName>
        <fullName evidence="1">Uncharacterized protein</fullName>
    </submittedName>
</protein>
<evidence type="ECO:0000313" key="1">
    <source>
        <dbReference type="EMBL" id="ESP90693.1"/>
    </source>
</evidence>
<comment type="caution">
    <text evidence="1">The sequence shown here is derived from an EMBL/GenBank/DDBJ whole genome shotgun (WGS) entry which is preliminary data.</text>
</comment>
<dbReference type="EMBL" id="AUSV01000134">
    <property type="protein sequence ID" value="ESP90693.1"/>
    <property type="molecule type" value="Genomic_DNA"/>
</dbReference>
<name>V4HLN5_PSEL2</name>
<evidence type="ECO:0000313" key="2">
    <source>
        <dbReference type="Proteomes" id="UP000017820"/>
    </source>
</evidence>
<dbReference type="Proteomes" id="UP000017820">
    <property type="component" value="Unassembled WGS sequence"/>
</dbReference>
<accession>V4HLN5</accession>
<organism evidence="1 2">
    <name type="scientific">Pseudoalteromonas luteoviolacea (strain 2ta16)</name>
    <dbReference type="NCBI Taxonomy" id="1353533"/>
    <lineage>
        <taxon>Bacteria</taxon>
        <taxon>Pseudomonadati</taxon>
        <taxon>Pseudomonadota</taxon>
        <taxon>Gammaproteobacteria</taxon>
        <taxon>Alteromonadales</taxon>
        <taxon>Pseudoalteromonadaceae</taxon>
        <taxon>Pseudoalteromonas</taxon>
    </lineage>
</organism>
<sequence>MRCLGRQQKVPIYVGYGYLRAARNSGYAVSGKIHFLVYMENLASDLLYFFEVKRPSATGTNSWCSMYLKKHGSND</sequence>